<reference evidence="1 2" key="1">
    <citation type="submission" date="2020-09" db="EMBL/GenBank/DDBJ databases">
        <title>Complete genome sequence of an Arctic sea ice bacterium Marinomonas arctica BSI20414.</title>
        <authorList>
            <person name="Liao L."/>
            <person name="Chen B."/>
        </authorList>
    </citation>
    <scope>NUCLEOTIDE SEQUENCE [LARGE SCALE GENOMIC DNA]</scope>
    <source>
        <strain evidence="1 2">BSI20414</strain>
    </source>
</reference>
<dbReference type="AlphaFoldDB" id="A0A7H1J3Z6"/>
<dbReference type="KEGG" id="mard:IBG28_16180"/>
<sequence>MIKPQGLFFILKIRFFQFLFRFFLYLYDGGISFKYDDFEVDIMMISYMKSIFLDDDFDVFDVSDISILADEYEGNVYHLKRVLTAMILFEEGYFRFDHDPDSENGRVHPLNHFDFFYSNSSTFKIGSHVMPSHKFVLEMIGYKNEKKYLEK</sequence>
<proteinExistence type="predicted"/>
<protein>
    <submittedName>
        <fullName evidence="1">Uncharacterized protein</fullName>
    </submittedName>
</protein>
<evidence type="ECO:0000313" key="1">
    <source>
        <dbReference type="EMBL" id="QNT05212.1"/>
    </source>
</evidence>
<accession>A0A7H1J3Z6</accession>
<dbReference type="EMBL" id="CP061081">
    <property type="protein sequence ID" value="QNT05212.1"/>
    <property type="molecule type" value="Genomic_DNA"/>
</dbReference>
<name>A0A7H1J3Z6_9GAMM</name>
<dbReference type="OrthoDB" id="7853506at2"/>
<keyword evidence="2" id="KW-1185">Reference proteome</keyword>
<organism evidence="1 2">
    <name type="scientific">Marinomonas arctica</name>
    <dbReference type="NCBI Taxonomy" id="383750"/>
    <lineage>
        <taxon>Bacteria</taxon>
        <taxon>Pseudomonadati</taxon>
        <taxon>Pseudomonadota</taxon>
        <taxon>Gammaproteobacteria</taxon>
        <taxon>Oceanospirillales</taxon>
        <taxon>Oceanospirillaceae</taxon>
        <taxon>Marinomonas</taxon>
    </lineage>
</organism>
<dbReference type="RefSeq" id="WP_111605631.1">
    <property type="nucleotide sequence ID" value="NZ_BMLJ01000001.1"/>
</dbReference>
<dbReference type="Proteomes" id="UP000516370">
    <property type="component" value="Chromosome"/>
</dbReference>
<gene>
    <name evidence="1" type="ORF">IBG28_16180</name>
</gene>
<evidence type="ECO:0000313" key="2">
    <source>
        <dbReference type="Proteomes" id="UP000516370"/>
    </source>
</evidence>